<dbReference type="Pfam" id="PF07727">
    <property type="entry name" value="RVT_2"/>
    <property type="match status" value="1"/>
</dbReference>
<evidence type="ECO:0000256" key="1">
    <source>
        <dbReference type="SAM" id="MobiDB-lite"/>
    </source>
</evidence>
<proteinExistence type="predicted"/>
<evidence type="ECO:0000313" key="4">
    <source>
        <dbReference type="Proteomes" id="UP001231189"/>
    </source>
</evidence>
<dbReference type="Proteomes" id="UP001231189">
    <property type="component" value="Unassembled WGS sequence"/>
</dbReference>
<sequence>MGCAGHEHPARHRPRSTSSSCSRNFNTMTLQPPASSEWFMDYGATAHMTSNRGTTPRPPGAAVVSGKWITCKHKPGGTTDRYKAQLGPPLASPSAQPIHQLDVNNAFLHGTLAETVYCEQPSGFIDINKPDHVYRLKKSLYGLKQAPRAWYSRLALLLQLGFVKLHRPIPRSSSLTRGV</sequence>
<comment type="caution">
    <text evidence="3">The sequence shown here is derived from an EMBL/GenBank/DDBJ whole genome shotgun (WGS) entry which is preliminary data.</text>
</comment>
<reference evidence="3" key="1">
    <citation type="submission" date="2023-07" db="EMBL/GenBank/DDBJ databases">
        <title>A chromosome-level genome assembly of Lolium multiflorum.</title>
        <authorList>
            <person name="Chen Y."/>
            <person name="Copetti D."/>
            <person name="Kolliker R."/>
            <person name="Studer B."/>
        </authorList>
    </citation>
    <scope>NUCLEOTIDE SEQUENCE</scope>
    <source>
        <strain evidence="3">02402/16</strain>
        <tissue evidence="3">Leaf</tissue>
    </source>
</reference>
<keyword evidence="4" id="KW-1185">Reference proteome</keyword>
<dbReference type="AlphaFoldDB" id="A0AAD8R0U8"/>
<name>A0AAD8R0U8_LOLMU</name>
<organism evidence="3 4">
    <name type="scientific">Lolium multiflorum</name>
    <name type="common">Italian ryegrass</name>
    <name type="synonym">Lolium perenne subsp. multiflorum</name>
    <dbReference type="NCBI Taxonomy" id="4521"/>
    <lineage>
        <taxon>Eukaryota</taxon>
        <taxon>Viridiplantae</taxon>
        <taxon>Streptophyta</taxon>
        <taxon>Embryophyta</taxon>
        <taxon>Tracheophyta</taxon>
        <taxon>Spermatophyta</taxon>
        <taxon>Magnoliopsida</taxon>
        <taxon>Liliopsida</taxon>
        <taxon>Poales</taxon>
        <taxon>Poaceae</taxon>
        <taxon>BOP clade</taxon>
        <taxon>Pooideae</taxon>
        <taxon>Poodae</taxon>
        <taxon>Poeae</taxon>
        <taxon>Poeae Chloroplast Group 2 (Poeae type)</taxon>
        <taxon>Loliodinae</taxon>
        <taxon>Loliinae</taxon>
        <taxon>Lolium</taxon>
    </lineage>
</organism>
<accession>A0AAD8R0U8</accession>
<feature type="region of interest" description="Disordered" evidence="1">
    <location>
        <begin position="1"/>
        <end position="27"/>
    </location>
</feature>
<feature type="domain" description="Reverse transcriptase Ty1/copia-type" evidence="2">
    <location>
        <begin position="90"/>
        <end position="162"/>
    </location>
</feature>
<evidence type="ECO:0000259" key="2">
    <source>
        <dbReference type="Pfam" id="PF07727"/>
    </source>
</evidence>
<evidence type="ECO:0000313" key="3">
    <source>
        <dbReference type="EMBL" id="KAK1612301.1"/>
    </source>
</evidence>
<dbReference type="InterPro" id="IPR013103">
    <property type="entry name" value="RVT_2"/>
</dbReference>
<dbReference type="EMBL" id="JAUUTY010000007">
    <property type="protein sequence ID" value="KAK1612301.1"/>
    <property type="molecule type" value="Genomic_DNA"/>
</dbReference>
<protein>
    <recommendedName>
        <fullName evidence="2">Reverse transcriptase Ty1/copia-type domain-containing protein</fullName>
    </recommendedName>
</protein>
<gene>
    <name evidence="3" type="ORF">QYE76_035974</name>
</gene>
<feature type="compositionally biased region" description="Polar residues" evidence="1">
    <location>
        <begin position="16"/>
        <end position="27"/>
    </location>
</feature>